<keyword evidence="2" id="KW-1185">Reference proteome</keyword>
<comment type="caution">
    <text evidence="1">The sequence shown here is derived from an EMBL/GenBank/DDBJ whole genome shotgun (WGS) entry which is preliminary data.</text>
</comment>
<gene>
    <name evidence="1" type="ORF">HNQ09_000642</name>
</gene>
<evidence type="ECO:0000313" key="1">
    <source>
        <dbReference type="EMBL" id="MBB5233225.1"/>
    </source>
</evidence>
<sequence>MRTFGLILLAFVAGVAVLVAVLSWQGRAAREYGREAVRAAAQAGPLTAERPCAAVLGREPPATVQGCVVGPVEGQARATLTLEGGRVFQVAP</sequence>
<proteinExistence type="predicted"/>
<dbReference type="EMBL" id="JACHFN010000002">
    <property type="protein sequence ID" value="MBB5233225.1"/>
    <property type="molecule type" value="Genomic_DNA"/>
</dbReference>
<reference evidence="1 2" key="1">
    <citation type="submission" date="2020-08" db="EMBL/GenBank/DDBJ databases">
        <title>Genomic Encyclopedia of Type Strains, Phase IV (KMG-IV): sequencing the most valuable type-strain genomes for metagenomic binning, comparative biology and taxonomic classification.</title>
        <authorList>
            <person name="Goeker M."/>
        </authorList>
    </citation>
    <scope>NUCLEOTIDE SEQUENCE [LARGE SCALE GENOMIC DNA]</scope>
    <source>
        <strain evidence="1 2">DSM 101791</strain>
    </source>
</reference>
<organism evidence="1 2">
    <name type="scientific">Deinococcus budaensis</name>
    <dbReference type="NCBI Taxonomy" id="1665626"/>
    <lineage>
        <taxon>Bacteria</taxon>
        <taxon>Thermotogati</taxon>
        <taxon>Deinococcota</taxon>
        <taxon>Deinococci</taxon>
        <taxon>Deinococcales</taxon>
        <taxon>Deinococcaceae</taxon>
        <taxon>Deinococcus</taxon>
    </lineage>
</organism>
<protein>
    <submittedName>
        <fullName evidence="1">Uncharacterized protein</fullName>
    </submittedName>
</protein>
<name>A0A7W8LP70_9DEIO</name>
<accession>A0A7W8LP70</accession>
<dbReference type="AlphaFoldDB" id="A0A7W8LP70"/>
<dbReference type="Proteomes" id="UP000525389">
    <property type="component" value="Unassembled WGS sequence"/>
</dbReference>
<dbReference type="RefSeq" id="WP_184025410.1">
    <property type="nucleotide sequence ID" value="NZ_JACHFN010000002.1"/>
</dbReference>
<evidence type="ECO:0000313" key="2">
    <source>
        <dbReference type="Proteomes" id="UP000525389"/>
    </source>
</evidence>